<keyword evidence="3" id="KW-1185">Reference proteome</keyword>
<dbReference type="OrthoDB" id="62853at2759"/>
<dbReference type="AlphaFoldDB" id="A0A7J7KQZ8"/>
<comment type="caution">
    <text evidence="2">The sequence shown here is derived from an EMBL/GenBank/DDBJ whole genome shotgun (WGS) entry which is preliminary data.</text>
</comment>
<proteinExistence type="predicted"/>
<feature type="region of interest" description="Disordered" evidence="1">
    <location>
        <begin position="275"/>
        <end position="298"/>
    </location>
</feature>
<gene>
    <name evidence="2" type="ORF">EB796_001206</name>
</gene>
<dbReference type="EMBL" id="VXIV02000138">
    <property type="protein sequence ID" value="KAF6040493.1"/>
    <property type="molecule type" value="Genomic_DNA"/>
</dbReference>
<dbReference type="Proteomes" id="UP000593567">
    <property type="component" value="Unassembled WGS sequence"/>
</dbReference>
<dbReference type="GO" id="GO:0010369">
    <property type="term" value="C:chromocenter"/>
    <property type="evidence" value="ECO:0007669"/>
    <property type="project" value="TreeGrafter"/>
</dbReference>
<name>A0A7J7KQZ8_BUGNE</name>
<evidence type="ECO:0000256" key="1">
    <source>
        <dbReference type="SAM" id="MobiDB-lite"/>
    </source>
</evidence>
<dbReference type="GO" id="GO:0005634">
    <property type="term" value="C:nucleus"/>
    <property type="evidence" value="ECO:0007669"/>
    <property type="project" value="TreeGrafter"/>
</dbReference>
<evidence type="ECO:0000313" key="3">
    <source>
        <dbReference type="Proteomes" id="UP000593567"/>
    </source>
</evidence>
<evidence type="ECO:0008006" key="4">
    <source>
        <dbReference type="Google" id="ProtNLM"/>
    </source>
</evidence>
<dbReference type="GO" id="GO:0003682">
    <property type="term" value="F:chromatin binding"/>
    <property type="evidence" value="ECO:0007669"/>
    <property type="project" value="TreeGrafter"/>
</dbReference>
<reference evidence="2" key="1">
    <citation type="submission" date="2020-06" db="EMBL/GenBank/DDBJ databases">
        <title>Draft genome of Bugula neritina, a colonial animal packing powerful symbionts and potential medicines.</title>
        <authorList>
            <person name="Rayko M."/>
        </authorList>
    </citation>
    <scope>NUCLEOTIDE SEQUENCE [LARGE SCALE GENOMIC DNA]</scope>
    <source>
        <strain evidence="2">Kwan_BN1</strain>
    </source>
</reference>
<protein>
    <recommendedName>
        <fullName evidence="4">MBD domain-containing protein</fullName>
    </recommendedName>
</protein>
<dbReference type="PANTHER" id="PTHR16112:SF16">
    <property type="entry name" value="SIX-BANDED, ISOFORM H"/>
    <property type="match status" value="1"/>
</dbReference>
<organism evidence="2 3">
    <name type="scientific">Bugula neritina</name>
    <name type="common">Brown bryozoan</name>
    <name type="synonym">Sertularia neritina</name>
    <dbReference type="NCBI Taxonomy" id="10212"/>
    <lineage>
        <taxon>Eukaryota</taxon>
        <taxon>Metazoa</taxon>
        <taxon>Spiralia</taxon>
        <taxon>Lophotrochozoa</taxon>
        <taxon>Bryozoa</taxon>
        <taxon>Gymnolaemata</taxon>
        <taxon>Cheilostomatida</taxon>
        <taxon>Flustrina</taxon>
        <taxon>Buguloidea</taxon>
        <taxon>Bugulidae</taxon>
        <taxon>Bugula</taxon>
    </lineage>
</organism>
<accession>A0A7J7KQZ8</accession>
<sequence length="332" mass="35501">MEEGETKAVLGTTSVCDDLRGNSESAYKDFIKPYPNGSINQLERLMSMASDLNKNISIDDTIVSANESISTSSVDSTMTNTANRNHASQLLLAAASVVSNGFLGVPNGLRTSMVTTANTGIPNHVVSSVGSCPPVISVSETSTRTLASSTSVSFTSKPTMSTGFAETPSMSQSILTNLTLPLSTTSAIVNSALSQPKDPLPVNALPGEKLNDNTLSSYIVVPFLWKRENAEGVIRYRSPSEKVLSSIDEVKEYLLSEDTCKCGLPCPFHIEKTVPKPLKPPPSKRRVKPTAKVTNKKSEGGIYRKAAQHFKKSPEKFQGGKAAAARLNQICC</sequence>
<evidence type="ECO:0000313" key="2">
    <source>
        <dbReference type="EMBL" id="KAF6040493.1"/>
    </source>
</evidence>
<dbReference type="PANTHER" id="PTHR16112">
    <property type="entry name" value="METHYL-CPG BINDING PROTEIN, DROSOPHILA"/>
    <property type="match status" value="1"/>
</dbReference>